<gene>
    <name evidence="7" type="ORF">GCM10022202_20880</name>
</gene>
<reference evidence="8" key="1">
    <citation type="journal article" date="2019" name="Int. J. Syst. Evol. Microbiol.">
        <title>The Global Catalogue of Microorganisms (GCM) 10K type strain sequencing project: providing services to taxonomists for standard genome sequencing and annotation.</title>
        <authorList>
            <consortium name="The Broad Institute Genomics Platform"/>
            <consortium name="The Broad Institute Genome Sequencing Center for Infectious Disease"/>
            <person name="Wu L."/>
            <person name="Ma J."/>
        </authorList>
    </citation>
    <scope>NUCLEOTIDE SEQUENCE [LARGE SCALE GENOMIC DNA]</scope>
    <source>
        <strain evidence="8">JCM 16546</strain>
    </source>
</reference>
<name>A0ABP7BG77_9MICO</name>
<evidence type="ECO:0000256" key="4">
    <source>
        <dbReference type="PROSITE-ProRule" id="PRU00473"/>
    </source>
</evidence>
<evidence type="ECO:0000313" key="8">
    <source>
        <dbReference type="Proteomes" id="UP001410795"/>
    </source>
</evidence>
<organism evidence="7 8">
    <name type="scientific">Microbacterium marinilacus</name>
    <dbReference type="NCBI Taxonomy" id="415209"/>
    <lineage>
        <taxon>Bacteria</taxon>
        <taxon>Bacillati</taxon>
        <taxon>Actinomycetota</taxon>
        <taxon>Actinomycetes</taxon>
        <taxon>Micrococcales</taxon>
        <taxon>Microbacteriaceae</taxon>
        <taxon>Microbacterium</taxon>
    </lineage>
</organism>
<dbReference type="PRINTS" id="PR01021">
    <property type="entry name" value="OMPADOMAIN"/>
</dbReference>
<keyword evidence="3" id="KW-0998">Cell outer membrane</keyword>
<evidence type="ECO:0000256" key="2">
    <source>
        <dbReference type="ARBA" id="ARBA00023136"/>
    </source>
</evidence>
<dbReference type="InterPro" id="IPR036737">
    <property type="entry name" value="OmpA-like_sf"/>
</dbReference>
<dbReference type="EMBL" id="BAAAYV010000009">
    <property type="protein sequence ID" value="GAA3659857.1"/>
    <property type="molecule type" value="Genomic_DNA"/>
</dbReference>
<feature type="signal peptide" evidence="5">
    <location>
        <begin position="1"/>
        <end position="23"/>
    </location>
</feature>
<evidence type="ECO:0000256" key="3">
    <source>
        <dbReference type="ARBA" id="ARBA00023237"/>
    </source>
</evidence>
<sequence length="175" mass="18181">MTRLTVAAAAAAALVLLGGAAHADTSDDVLDSEITAEMIAASTIDLDPAASTVEAEQTVEENEHRTVRLTSDLLFAFDSADLTDAASAAIADLADEIPDGAAVAVDGHTDSIGDDAYNDDLSQRRADAVADVLRDARPDVQLTVTGHGESELLVQEGKGDQSVNRRVEISYDTAS</sequence>
<comment type="caution">
    <text evidence="7">The sequence shown here is derived from an EMBL/GenBank/DDBJ whole genome shotgun (WGS) entry which is preliminary data.</text>
</comment>
<evidence type="ECO:0000259" key="6">
    <source>
        <dbReference type="PROSITE" id="PS51123"/>
    </source>
</evidence>
<dbReference type="Pfam" id="PF00691">
    <property type="entry name" value="OmpA"/>
    <property type="match status" value="1"/>
</dbReference>
<dbReference type="PANTHER" id="PTHR30329:SF21">
    <property type="entry name" value="LIPOPROTEIN YIAD-RELATED"/>
    <property type="match status" value="1"/>
</dbReference>
<evidence type="ECO:0000256" key="1">
    <source>
        <dbReference type="ARBA" id="ARBA00004442"/>
    </source>
</evidence>
<dbReference type="InterPro" id="IPR050330">
    <property type="entry name" value="Bact_OuterMem_StrucFunc"/>
</dbReference>
<dbReference type="CDD" id="cd07185">
    <property type="entry name" value="OmpA_C-like"/>
    <property type="match status" value="1"/>
</dbReference>
<keyword evidence="8" id="KW-1185">Reference proteome</keyword>
<evidence type="ECO:0000313" key="7">
    <source>
        <dbReference type="EMBL" id="GAA3659857.1"/>
    </source>
</evidence>
<dbReference type="Proteomes" id="UP001410795">
    <property type="component" value="Unassembled WGS sequence"/>
</dbReference>
<dbReference type="RefSeq" id="WP_221860234.1">
    <property type="nucleotide sequence ID" value="NZ_BAAAYV010000009.1"/>
</dbReference>
<comment type="subcellular location">
    <subcellularLocation>
        <location evidence="1">Cell outer membrane</location>
    </subcellularLocation>
</comment>
<dbReference type="PROSITE" id="PS51123">
    <property type="entry name" value="OMPA_2"/>
    <property type="match status" value="1"/>
</dbReference>
<dbReference type="Gene3D" id="3.30.1330.60">
    <property type="entry name" value="OmpA-like domain"/>
    <property type="match status" value="1"/>
</dbReference>
<dbReference type="SUPFAM" id="SSF103088">
    <property type="entry name" value="OmpA-like"/>
    <property type="match status" value="1"/>
</dbReference>
<accession>A0ABP7BG77</accession>
<dbReference type="InterPro" id="IPR006664">
    <property type="entry name" value="OMP_bac"/>
</dbReference>
<evidence type="ECO:0000256" key="5">
    <source>
        <dbReference type="SAM" id="SignalP"/>
    </source>
</evidence>
<dbReference type="InterPro" id="IPR006665">
    <property type="entry name" value="OmpA-like"/>
</dbReference>
<keyword evidence="2 4" id="KW-0472">Membrane</keyword>
<protein>
    <recommendedName>
        <fullName evidence="6">OmpA-like domain-containing protein</fullName>
    </recommendedName>
</protein>
<keyword evidence="5" id="KW-0732">Signal</keyword>
<feature type="domain" description="OmpA-like" evidence="6">
    <location>
        <begin position="62"/>
        <end position="175"/>
    </location>
</feature>
<feature type="chain" id="PRO_5045315922" description="OmpA-like domain-containing protein" evidence="5">
    <location>
        <begin position="24"/>
        <end position="175"/>
    </location>
</feature>
<dbReference type="PANTHER" id="PTHR30329">
    <property type="entry name" value="STATOR ELEMENT OF FLAGELLAR MOTOR COMPLEX"/>
    <property type="match status" value="1"/>
</dbReference>
<proteinExistence type="predicted"/>